<dbReference type="EnsemblMetazoa" id="XM_014385603.2">
    <property type="protein sequence ID" value="XP_014241089.1"/>
    <property type="gene ID" value="LOC106661876"/>
</dbReference>
<organism evidence="2 3">
    <name type="scientific">Cimex lectularius</name>
    <name type="common">Bed bug</name>
    <name type="synonym">Acanthia lectularia</name>
    <dbReference type="NCBI Taxonomy" id="79782"/>
    <lineage>
        <taxon>Eukaryota</taxon>
        <taxon>Metazoa</taxon>
        <taxon>Ecdysozoa</taxon>
        <taxon>Arthropoda</taxon>
        <taxon>Hexapoda</taxon>
        <taxon>Insecta</taxon>
        <taxon>Pterygota</taxon>
        <taxon>Neoptera</taxon>
        <taxon>Paraneoptera</taxon>
        <taxon>Hemiptera</taxon>
        <taxon>Heteroptera</taxon>
        <taxon>Panheteroptera</taxon>
        <taxon>Cimicomorpha</taxon>
        <taxon>Cimicidae</taxon>
        <taxon>Cimex</taxon>
    </lineage>
</organism>
<name>A0A8I6RAU4_CIMLE</name>
<dbReference type="GeneID" id="106661876"/>
<feature type="compositionally biased region" description="Polar residues" evidence="1">
    <location>
        <begin position="167"/>
        <end position="177"/>
    </location>
</feature>
<dbReference type="OrthoDB" id="8192147at2759"/>
<dbReference type="RefSeq" id="XP_014241089.1">
    <property type="nucleotide sequence ID" value="XM_014385603.2"/>
</dbReference>
<dbReference type="RefSeq" id="XP_014241087.1">
    <property type="nucleotide sequence ID" value="XM_014385601.2"/>
</dbReference>
<reference evidence="2" key="1">
    <citation type="submission" date="2022-01" db="UniProtKB">
        <authorList>
            <consortium name="EnsemblMetazoa"/>
        </authorList>
    </citation>
    <scope>IDENTIFICATION</scope>
</reference>
<evidence type="ECO:0000256" key="1">
    <source>
        <dbReference type="SAM" id="MobiDB-lite"/>
    </source>
</evidence>
<accession>A0A8I6RAU4</accession>
<proteinExistence type="predicted"/>
<protein>
    <submittedName>
        <fullName evidence="2">Uncharacterized protein</fullName>
    </submittedName>
</protein>
<feature type="region of interest" description="Disordered" evidence="1">
    <location>
        <begin position="219"/>
        <end position="240"/>
    </location>
</feature>
<dbReference type="Proteomes" id="UP000494040">
    <property type="component" value="Unassembled WGS sequence"/>
</dbReference>
<sequence length="258" mass="28505">MSSSDGSLPISLPQWMKAKINDRYDLDQTAFSPPSNDDDFFSIRYKKSTIETETKITDSKLAKPLTSMVASKINPSQFVDDPSQHTIPCQQFIPRAKISPREIGMRHGVDPPLGRAASTGIDDGFTGEGAACGYSVVAVAHQMLAERKGDKLAPPRIPSQRVRRNSKSLPASPQSSPKMLRKNPYFTEILFGSSDLVDTDNNNSQMTKELAEKWSSKFGRTFSDSDPTSSPSTVQPVRTLKAKPSELREMNFWSPTSM</sequence>
<dbReference type="EnsemblMetazoa" id="XM_014385601.2">
    <property type="protein sequence ID" value="XP_014241087.1"/>
    <property type="gene ID" value="LOC106661876"/>
</dbReference>
<keyword evidence="3" id="KW-1185">Reference proteome</keyword>
<feature type="compositionally biased region" description="Low complexity" evidence="1">
    <location>
        <begin position="224"/>
        <end position="233"/>
    </location>
</feature>
<dbReference type="RefSeq" id="XP_014241088.1">
    <property type="nucleotide sequence ID" value="XM_014385602.2"/>
</dbReference>
<evidence type="ECO:0000313" key="2">
    <source>
        <dbReference type="EnsemblMetazoa" id="XP_014241089.1"/>
    </source>
</evidence>
<dbReference type="OMA" id="KHPLPCQ"/>
<feature type="region of interest" description="Disordered" evidence="1">
    <location>
        <begin position="149"/>
        <end position="180"/>
    </location>
</feature>
<dbReference type="KEGG" id="clec:106661876"/>
<evidence type="ECO:0000313" key="3">
    <source>
        <dbReference type="Proteomes" id="UP000494040"/>
    </source>
</evidence>
<dbReference type="AlphaFoldDB" id="A0A8I6RAU4"/>
<dbReference type="EnsemblMetazoa" id="XM_014385602.2">
    <property type="protein sequence ID" value="XP_014241088.1"/>
    <property type="gene ID" value="LOC106661876"/>
</dbReference>